<keyword evidence="3" id="KW-1185">Reference proteome</keyword>
<dbReference type="GO" id="GO:0016740">
    <property type="term" value="F:transferase activity"/>
    <property type="evidence" value="ECO:0007669"/>
    <property type="project" value="UniProtKB-KW"/>
</dbReference>
<dbReference type="Proteomes" id="UP000007113">
    <property type="component" value="Chromosome"/>
</dbReference>
<dbReference type="GO" id="GO:0005829">
    <property type="term" value="C:cytosol"/>
    <property type="evidence" value="ECO:0007669"/>
    <property type="project" value="TreeGrafter"/>
</dbReference>
<dbReference type="InterPro" id="IPR017926">
    <property type="entry name" value="GATASE"/>
</dbReference>
<dbReference type="PANTHER" id="PTHR42695">
    <property type="entry name" value="GLUTAMINE AMIDOTRANSFERASE YLR126C-RELATED"/>
    <property type="match status" value="1"/>
</dbReference>
<dbReference type="InterPro" id="IPR029062">
    <property type="entry name" value="Class_I_gatase-like"/>
</dbReference>
<organism evidence="2 3">
    <name type="scientific">Granulicella mallensis (strain ATCC BAA-1857 / DSM 23137 / MP5ACTX8)</name>
    <dbReference type="NCBI Taxonomy" id="682795"/>
    <lineage>
        <taxon>Bacteria</taxon>
        <taxon>Pseudomonadati</taxon>
        <taxon>Acidobacteriota</taxon>
        <taxon>Terriglobia</taxon>
        <taxon>Terriglobales</taxon>
        <taxon>Acidobacteriaceae</taxon>
        <taxon>Granulicella</taxon>
    </lineage>
</organism>
<sequence length="236" mass="25897">MTRAVAITHVGFEDLGTLEGELKHAGFQIEIFEAATANLRDIASTDPDLLIVLGGPIGVYEREAYPFLDMEIEWIRRRLMEKRPTLGICLGAQLIAAAAGASVFPGAKGKEIGWSAIQAGPDASRYPEFERLLVPGMRVLHWHGDTFDLPAGAELIAKTDAYTNQAFAIGEHILGLQFHPEVTERGLEHWYVGHACELANAGISVSALRQETEKFAPTLESAAQHLWRGWLSRLKA</sequence>
<keyword evidence="2" id="KW-0808">Transferase</keyword>
<gene>
    <name evidence="2" type="ordered locus">AciX8_1522</name>
</gene>
<dbReference type="PROSITE" id="PS51273">
    <property type="entry name" value="GATASE_TYPE_1"/>
    <property type="match status" value="1"/>
</dbReference>
<dbReference type="OrthoDB" id="9813383at2"/>
<proteinExistence type="predicted"/>
<dbReference type="EMBL" id="CP003130">
    <property type="protein sequence ID" value="AEU35863.1"/>
    <property type="molecule type" value="Genomic_DNA"/>
</dbReference>
<dbReference type="RefSeq" id="WP_014264742.1">
    <property type="nucleotide sequence ID" value="NC_016631.1"/>
</dbReference>
<dbReference type="STRING" id="682795.AciX8_1522"/>
<protein>
    <submittedName>
        <fullName evidence="2">Glutamine amidotransferase class-I</fullName>
    </submittedName>
</protein>
<dbReference type="PANTHER" id="PTHR42695:SF5">
    <property type="entry name" value="GLUTAMINE AMIDOTRANSFERASE YLR126C-RELATED"/>
    <property type="match status" value="1"/>
</dbReference>
<dbReference type="CDD" id="cd01741">
    <property type="entry name" value="GATase1_1"/>
    <property type="match status" value="1"/>
</dbReference>
<dbReference type="NCBIfam" id="NF005458">
    <property type="entry name" value="PRK07053.1"/>
    <property type="match status" value="1"/>
</dbReference>
<dbReference type="AlphaFoldDB" id="G8P1N8"/>
<dbReference type="Pfam" id="PF00117">
    <property type="entry name" value="GATase"/>
    <property type="match status" value="1"/>
</dbReference>
<reference evidence="2 3" key="1">
    <citation type="submission" date="2011-11" db="EMBL/GenBank/DDBJ databases">
        <title>Complete sequence of Granulicella mallensis MP5ACTX8.</title>
        <authorList>
            <consortium name="US DOE Joint Genome Institute"/>
            <person name="Lucas S."/>
            <person name="Copeland A."/>
            <person name="Lapidus A."/>
            <person name="Cheng J.-F."/>
            <person name="Goodwin L."/>
            <person name="Pitluck S."/>
            <person name="Peters L."/>
            <person name="Lu M."/>
            <person name="Detter J.C."/>
            <person name="Han C."/>
            <person name="Tapia R."/>
            <person name="Land M."/>
            <person name="Hauser L."/>
            <person name="Kyrpides N."/>
            <person name="Ivanova N."/>
            <person name="Mikhailova N."/>
            <person name="Pagani I."/>
            <person name="Rawat S."/>
            <person name="Mannisto M."/>
            <person name="Haggblom M."/>
            <person name="Woyke T."/>
        </authorList>
    </citation>
    <scope>NUCLEOTIDE SEQUENCE [LARGE SCALE GENOMIC DNA]</scope>
    <source>
        <strain evidence="3">ATCC BAA-1857 / DSM 23137 / MP5ACTX8</strain>
    </source>
</reference>
<feature type="domain" description="Glutamine amidotransferase" evidence="1">
    <location>
        <begin position="21"/>
        <end position="185"/>
    </location>
</feature>
<name>G8P1N8_GRAMM</name>
<dbReference type="KEGG" id="gma:AciX8_1522"/>
<dbReference type="SUPFAM" id="SSF52317">
    <property type="entry name" value="Class I glutamine amidotransferase-like"/>
    <property type="match status" value="1"/>
</dbReference>
<evidence type="ECO:0000259" key="1">
    <source>
        <dbReference type="Pfam" id="PF00117"/>
    </source>
</evidence>
<dbReference type="HOGENOM" id="CLU_054974_3_1_0"/>
<dbReference type="eggNOG" id="COG0518">
    <property type="taxonomic scope" value="Bacteria"/>
</dbReference>
<keyword evidence="2" id="KW-0315">Glutamine amidotransferase</keyword>
<accession>G8P1N8</accession>
<evidence type="ECO:0000313" key="3">
    <source>
        <dbReference type="Proteomes" id="UP000007113"/>
    </source>
</evidence>
<dbReference type="InterPro" id="IPR044992">
    <property type="entry name" value="ChyE-like"/>
</dbReference>
<evidence type="ECO:0000313" key="2">
    <source>
        <dbReference type="EMBL" id="AEU35863.1"/>
    </source>
</evidence>
<dbReference type="Gene3D" id="3.40.50.880">
    <property type="match status" value="1"/>
</dbReference>